<proteinExistence type="predicted"/>
<dbReference type="GO" id="GO:0140359">
    <property type="term" value="F:ABC-type transporter activity"/>
    <property type="evidence" value="ECO:0007669"/>
    <property type="project" value="InterPro"/>
</dbReference>
<dbReference type="Pfam" id="PF12679">
    <property type="entry name" value="ABC2_membrane_2"/>
    <property type="match status" value="1"/>
</dbReference>
<keyword evidence="1" id="KW-0472">Membrane</keyword>
<feature type="transmembrane region" description="Helical" evidence="1">
    <location>
        <begin position="60"/>
        <end position="87"/>
    </location>
</feature>
<protein>
    <submittedName>
        <fullName evidence="2">ABC-2 family transporter protein</fullName>
    </submittedName>
</protein>
<dbReference type="PANTHER" id="PTHR43471:SF12">
    <property type="entry name" value="HYPOTHETICAL MEMBRANE PROTEIN, CONSERVED"/>
    <property type="match status" value="1"/>
</dbReference>
<feature type="transmembrane region" description="Helical" evidence="1">
    <location>
        <begin position="179"/>
        <end position="206"/>
    </location>
</feature>
<keyword evidence="3" id="KW-1185">Reference proteome</keyword>
<dbReference type="EMBL" id="FOCQ01000014">
    <property type="protein sequence ID" value="SEN54839.1"/>
    <property type="molecule type" value="Genomic_DNA"/>
</dbReference>
<feature type="transmembrane region" description="Helical" evidence="1">
    <location>
        <begin position="249"/>
        <end position="274"/>
    </location>
</feature>
<feature type="transmembrane region" description="Helical" evidence="1">
    <location>
        <begin position="114"/>
        <end position="137"/>
    </location>
</feature>
<name>A0A1H8HFR8_9BACL</name>
<dbReference type="PANTHER" id="PTHR43471">
    <property type="entry name" value="ABC TRANSPORTER PERMEASE"/>
    <property type="match status" value="1"/>
</dbReference>
<dbReference type="OrthoDB" id="9815855at2"/>
<organism evidence="2 3">
    <name type="scientific">Lihuaxuella thermophila</name>
    <dbReference type="NCBI Taxonomy" id="1173111"/>
    <lineage>
        <taxon>Bacteria</taxon>
        <taxon>Bacillati</taxon>
        <taxon>Bacillota</taxon>
        <taxon>Bacilli</taxon>
        <taxon>Bacillales</taxon>
        <taxon>Thermoactinomycetaceae</taxon>
        <taxon>Lihuaxuella</taxon>
    </lineage>
</organism>
<evidence type="ECO:0000313" key="2">
    <source>
        <dbReference type="EMBL" id="SEN54839.1"/>
    </source>
</evidence>
<evidence type="ECO:0000313" key="3">
    <source>
        <dbReference type="Proteomes" id="UP000199695"/>
    </source>
</evidence>
<keyword evidence="1" id="KW-1133">Transmembrane helix</keyword>
<feature type="transmembrane region" description="Helical" evidence="1">
    <location>
        <begin position="149"/>
        <end position="167"/>
    </location>
</feature>
<gene>
    <name evidence="2" type="ORF">SAMN05444955_1144</name>
</gene>
<keyword evidence="1" id="KW-0812">Transmembrane</keyword>
<feature type="transmembrane region" description="Helical" evidence="1">
    <location>
        <begin position="28"/>
        <end position="48"/>
    </location>
</feature>
<dbReference type="Proteomes" id="UP000199695">
    <property type="component" value="Unassembled WGS sequence"/>
</dbReference>
<dbReference type="GO" id="GO:0005886">
    <property type="term" value="C:plasma membrane"/>
    <property type="evidence" value="ECO:0007669"/>
    <property type="project" value="UniProtKB-SubCell"/>
</dbReference>
<dbReference type="AlphaFoldDB" id="A0A1H8HFR8"/>
<sequence length="296" mass="33411">MNRLRQLWSNPVLAKEFQWRMRAKKTPWIIFFYLFIMGGIILSFLFLFKKSQNWFDPNESIYLFTGLSLVQLMMLAFVIPGITAGLVSGERERQTLPILLTTTLSSSKIVLSKWVASLSFMVLLIIASLPLYIIVFLFGGISPDHVVKVFGHFFVTMIFLGSMGIFFSSLIKRTGLATVMAYVTVALIGIGLLIALYLILTIHYSLHPPVQSPASAPVIAEILAGLHPGITLIYAMYSDFDFGGLKPVINLYDFYLVTYSVLSVLLLIGSVYFLSPVRFKVWKWVFRPKNKEIKAS</sequence>
<evidence type="ECO:0000256" key="1">
    <source>
        <dbReference type="SAM" id="Phobius"/>
    </source>
</evidence>
<dbReference type="RefSeq" id="WP_089970916.1">
    <property type="nucleotide sequence ID" value="NZ_FOCQ01000014.1"/>
</dbReference>
<accession>A0A1H8HFR8</accession>
<reference evidence="2 3" key="1">
    <citation type="submission" date="2016-10" db="EMBL/GenBank/DDBJ databases">
        <authorList>
            <person name="de Groot N.N."/>
        </authorList>
    </citation>
    <scope>NUCLEOTIDE SEQUENCE [LARGE SCALE GENOMIC DNA]</scope>
    <source>
        <strain evidence="2 3">DSM 46701</strain>
    </source>
</reference>
<dbReference type="STRING" id="1173111.SAMN05444955_1144"/>